<dbReference type="InterPro" id="IPR000242">
    <property type="entry name" value="PTP_cat"/>
</dbReference>
<name>A0AA36FXB0_9BILA</name>
<feature type="domain" description="Tyrosine-protein phosphatase" evidence="1">
    <location>
        <begin position="1"/>
        <end position="205"/>
    </location>
</feature>
<dbReference type="AlphaFoldDB" id="A0AA36FXB0"/>
<dbReference type="GO" id="GO:0004725">
    <property type="term" value="F:protein tyrosine phosphatase activity"/>
    <property type="evidence" value="ECO:0007669"/>
    <property type="project" value="InterPro"/>
</dbReference>
<dbReference type="PANTHER" id="PTHR23219:SF13">
    <property type="entry name" value="TYROSINE-PROTEIN PHOSPHATASE DOMAIN-CONTAINING PROTEIN"/>
    <property type="match status" value="1"/>
</dbReference>
<dbReference type="InterPro" id="IPR029021">
    <property type="entry name" value="Prot-tyrosine_phosphatase-like"/>
</dbReference>
<dbReference type="PANTHER" id="PTHR23219">
    <property type="entry name" value="TYROSINE-PROTEIN PHOSPHATASE C15H7.3-RELATED"/>
    <property type="match status" value="1"/>
</dbReference>
<proteinExistence type="predicted"/>
<dbReference type="Gene3D" id="3.90.190.10">
    <property type="entry name" value="Protein tyrosine phosphatase superfamily"/>
    <property type="match status" value="1"/>
</dbReference>
<organism evidence="2 3">
    <name type="scientific">Mesorhabditis spiculigera</name>
    <dbReference type="NCBI Taxonomy" id="96644"/>
    <lineage>
        <taxon>Eukaryota</taxon>
        <taxon>Metazoa</taxon>
        <taxon>Ecdysozoa</taxon>
        <taxon>Nematoda</taxon>
        <taxon>Chromadorea</taxon>
        <taxon>Rhabditida</taxon>
        <taxon>Rhabditina</taxon>
        <taxon>Rhabditomorpha</taxon>
        <taxon>Rhabditoidea</taxon>
        <taxon>Rhabditidae</taxon>
        <taxon>Mesorhabditinae</taxon>
        <taxon>Mesorhabditis</taxon>
    </lineage>
</organism>
<dbReference type="InterPro" id="IPR003595">
    <property type="entry name" value="Tyr_Pase_cat"/>
</dbReference>
<dbReference type="SUPFAM" id="SSF52799">
    <property type="entry name" value="(Phosphotyrosine protein) phosphatases II"/>
    <property type="match status" value="1"/>
</dbReference>
<keyword evidence="3" id="KW-1185">Reference proteome</keyword>
<dbReference type="SMART" id="SM00404">
    <property type="entry name" value="PTPc_motif"/>
    <property type="match status" value="1"/>
</dbReference>
<sequence length="248" mass="28520">MTQDPVADDYATFWAMIFQERVTCILMIEDKHDRERKDQEQGPTRAKYYPETEGEKKQIGRHKVENQLTGKFMFEHWVTALSVSARHLVVTKDGDPAPLAVTHLLIDGWPILTRESKPKLTLSLCELLIYLEDVKTILIHDDDGANRAGVVVLLKMLMDVIDIDPVKIWDGAMMTGKLRTLRSQRARCIGSCGQFQFCCSSLKYYHLHRYEDNERLQSWWPVGFHAAFGLGPFSGFDEEFSARCPQRP</sequence>
<dbReference type="Proteomes" id="UP001177023">
    <property type="component" value="Unassembled WGS sequence"/>
</dbReference>
<dbReference type="Pfam" id="PF00102">
    <property type="entry name" value="Y_phosphatase"/>
    <property type="match status" value="1"/>
</dbReference>
<evidence type="ECO:0000313" key="3">
    <source>
        <dbReference type="Proteomes" id="UP001177023"/>
    </source>
</evidence>
<reference evidence="2" key="1">
    <citation type="submission" date="2023-06" db="EMBL/GenBank/DDBJ databases">
        <authorList>
            <person name="Delattre M."/>
        </authorList>
    </citation>
    <scope>NUCLEOTIDE SEQUENCE</scope>
    <source>
        <strain evidence="2">AF72</strain>
    </source>
</reference>
<comment type="caution">
    <text evidence="2">The sequence shown here is derived from an EMBL/GenBank/DDBJ whole genome shotgun (WGS) entry which is preliminary data.</text>
</comment>
<dbReference type="SMART" id="SM00194">
    <property type="entry name" value="PTPc"/>
    <property type="match status" value="1"/>
</dbReference>
<evidence type="ECO:0000259" key="1">
    <source>
        <dbReference type="PROSITE" id="PS50055"/>
    </source>
</evidence>
<protein>
    <recommendedName>
        <fullName evidence="1">Tyrosine-protein phosphatase domain-containing protein</fullName>
    </recommendedName>
</protein>
<accession>A0AA36FXB0</accession>
<dbReference type="EMBL" id="CATQJA010002405">
    <property type="protein sequence ID" value="CAJ0570580.1"/>
    <property type="molecule type" value="Genomic_DNA"/>
</dbReference>
<dbReference type="PROSITE" id="PS50055">
    <property type="entry name" value="TYR_PHOSPHATASE_PTP"/>
    <property type="match status" value="1"/>
</dbReference>
<evidence type="ECO:0000313" key="2">
    <source>
        <dbReference type="EMBL" id="CAJ0570580.1"/>
    </source>
</evidence>
<feature type="non-terminal residue" evidence="2">
    <location>
        <position position="248"/>
    </location>
</feature>
<gene>
    <name evidence="2" type="ORF">MSPICULIGERA_LOCUS9017</name>
</gene>